<dbReference type="InterPro" id="IPR000980">
    <property type="entry name" value="SH2"/>
</dbReference>
<dbReference type="PROSITE" id="PS50001">
    <property type="entry name" value="SH2"/>
    <property type="match status" value="1"/>
</dbReference>
<dbReference type="Gene3D" id="3.30.505.10">
    <property type="entry name" value="SH2 domain"/>
    <property type="match status" value="1"/>
</dbReference>
<evidence type="ECO:0000313" key="4">
    <source>
        <dbReference type="Ensembl" id="ENSDNVP00000013183.1"/>
    </source>
</evidence>
<dbReference type="Pfam" id="PF00017">
    <property type="entry name" value="SH2"/>
    <property type="match status" value="1"/>
</dbReference>
<name>A0A8C4JUR4_DRONO</name>
<dbReference type="PANTHER" id="PTHR14388">
    <property type="entry name" value="T CELL-SPECIFIC ADAPTER PROTEIN TSAD"/>
    <property type="match status" value="1"/>
</dbReference>
<accession>A0A8C4JUR4</accession>
<reference evidence="4" key="2">
    <citation type="submission" date="2025-09" db="UniProtKB">
        <authorList>
            <consortium name="Ensembl"/>
        </authorList>
    </citation>
    <scope>IDENTIFICATION</scope>
</reference>
<dbReference type="InterPro" id="IPR036860">
    <property type="entry name" value="SH2_dom_sf"/>
</dbReference>
<dbReference type="PRINTS" id="PR00401">
    <property type="entry name" value="SH2DOMAIN"/>
</dbReference>
<organism evidence="4 5">
    <name type="scientific">Dromaius novaehollandiae</name>
    <name type="common">Emu</name>
    <dbReference type="NCBI Taxonomy" id="8790"/>
    <lineage>
        <taxon>Eukaryota</taxon>
        <taxon>Metazoa</taxon>
        <taxon>Chordata</taxon>
        <taxon>Craniata</taxon>
        <taxon>Vertebrata</taxon>
        <taxon>Euteleostomi</taxon>
        <taxon>Archelosauria</taxon>
        <taxon>Archosauria</taxon>
        <taxon>Dinosauria</taxon>
        <taxon>Saurischia</taxon>
        <taxon>Theropoda</taxon>
        <taxon>Coelurosauria</taxon>
        <taxon>Aves</taxon>
        <taxon>Palaeognathae</taxon>
        <taxon>Casuariiformes</taxon>
        <taxon>Dromaiidae</taxon>
        <taxon>Dromaius</taxon>
    </lineage>
</organism>
<dbReference type="SMART" id="SM00252">
    <property type="entry name" value="SH2"/>
    <property type="match status" value="1"/>
</dbReference>
<sequence>MLKEIVLRWFLETQAAILENGTFPEWFHGFITRKQTEDMLRHRDVGCFLIRLSDRAIGYILSYRGKDRCRHFVIKHLSNGHYVVSGDTCTHESLAELISYYQTSVIEPFGESLTIAYDKTADKSIYDDIAWDQKNKPNNKAIASLLAKKMSGSSTATVPVGDIYSNSDHSEKLLDFSSRSKIFQDHSQNAEDSDTAPPLPERSSLLTFETFRHDTDKQDHIVYAELNKRLLTDTASALKMHAAAEEPSGNSACLSTETQGKHGTKMSTAYATAKQTECTHSKNTDLLQPSPPEIVYAELQLQQCKNHSFLHNQTLHSLPLPLSSAPETKLTLNYPASLHSTFTPKLPSKARFTTESQSSEQQLTTYETSLHFSEGLRKSDEKVSYESLTHRMYEQIEKMKSGFDNVDKRRRFLFTDKKNKS</sequence>
<dbReference type="SUPFAM" id="SSF55550">
    <property type="entry name" value="SH2 domain"/>
    <property type="match status" value="1"/>
</dbReference>
<dbReference type="OrthoDB" id="6108017at2759"/>
<dbReference type="PANTHER" id="PTHR14388:SF6">
    <property type="entry name" value="SH2 DOMAIN-CONTAINING PROTEIN 7"/>
    <property type="match status" value="1"/>
</dbReference>
<protein>
    <submittedName>
        <fullName evidence="4">SH2 domain containing 7</fullName>
    </submittedName>
</protein>
<reference evidence="4" key="1">
    <citation type="submission" date="2025-08" db="UniProtKB">
        <authorList>
            <consortium name="Ensembl"/>
        </authorList>
    </citation>
    <scope>IDENTIFICATION</scope>
</reference>
<evidence type="ECO:0000256" key="1">
    <source>
        <dbReference type="ARBA" id="ARBA00022999"/>
    </source>
</evidence>
<feature type="domain" description="SH2" evidence="3">
    <location>
        <begin position="26"/>
        <end position="102"/>
    </location>
</feature>
<dbReference type="Ensembl" id="ENSDNVT00000015889.1">
    <property type="protein sequence ID" value="ENSDNVP00000013183.1"/>
    <property type="gene ID" value="ENSDNVG00000009334.1"/>
</dbReference>
<dbReference type="AlphaFoldDB" id="A0A8C4JUR4"/>
<evidence type="ECO:0000259" key="3">
    <source>
        <dbReference type="PROSITE" id="PS50001"/>
    </source>
</evidence>
<keyword evidence="5" id="KW-1185">Reference proteome</keyword>
<gene>
    <name evidence="4" type="primary">SH2D7</name>
</gene>
<evidence type="ECO:0000313" key="5">
    <source>
        <dbReference type="Proteomes" id="UP000694423"/>
    </source>
</evidence>
<evidence type="ECO:0000256" key="2">
    <source>
        <dbReference type="PROSITE-ProRule" id="PRU00191"/>
    </source>
</evidence>
<dbReference type="Proteomes" id="UP000694423">
    <property type="component" value="Unplaced"/>
</dbReference>
<dbReference type="FunFam" id="3.30.505.10:FF:000059">
    <property type="entry name" value="hematopoietic SH2 domain-containing protein"/>
    <property type="match status" value="1"/>
</dbReference>
<proteinExistence type="predicted"/>
<dbReference type="GO" id="GO:0005737">
    <property type="term" value="C:cytoplasm"/>
    <property type="evidence" value="ECO:0007669"/>
    <property type="project" value="TreeGrafter"/>
</dbReference>
<keyword evidence="1 2" id="KW-0727">SH2 domain</keyword>